<gene>
    <name evidence="3" type="ORF">LV75_001095</name>
</gene>
<evidence type="ECO:0008006" key="5">
    <source>
        <dbReference type="Google" id="ProtNLM"/>
    </source>
</evidence>
<evidence type="ECO:0000256" key="1">
    <source>
        <dbReference type="SAM" id="MobiDB-lite"/>
    </source>
</evidence>
<name>A0ABT1I7P2_9PSEU</name>
<dbReference type="EMBL" id="JAMTCO010000003">
    <property type="protein sequence ID" value="MCP2268608.1"/>
    <property type="molecule type" value="Genomic_DNA"/>
</dbReference>
<keyword evidence="4" id="KW-1185">Reference proteome</keyword>
<evidence type="ECO:0000313" key="3">
    <source>
        <dbReference type="EMBL" id="MCP2268608.1"/>
    </source>
</evidence>
<keyword evidence="2" id="KW-0732">Signal</keyword>
<feature type="region of interest" description="Disordered" evidence="1">
    <location>
        <begin position="182"/>
        <end position="206"/>
    </location>
</feature>
<dbReference type="Proteomes" id="UP001205185">
    <property type="component" value="Unassembled WGS sequence"/>
</dbReference>
<proteinExistence type="predicted"/>
<organism evidence="3 4">
    <name type="scientific">Actinokineospora diospyrosa</name>
    <dbReference type="NCBI Taxonomy" id="103728"/>
    <lineage>
        <taxon>Bacteria</taxon>
        <taxon>Bacillati</taxon>
        <taxon>Actinomycetota</taxon>
        <taxon>Actinomycetes</taxon>
        <taxon>Pseudonocardiales</taxon>
        <taxon>Pseudonocardiaceae</taxon>
        <taxon>Actinokineospora</taxon>
    </lineage>
</organism>
<dbReference type="RefSeq" id="WP_253885528.1">
    <property type="nucleotide sequence ID" value="NZ_BAAAVB010000001.1"/>
</dbReference>
<accession>A0ABT1I7P2</accession>
<protein>
    <recommendedName>
        <fullName evidence="5">Mce-associated membrane protein</fullName>
    </recommendedName>
</protein>
<feature type="signal peptide" evidence="2">
    <location>
        <begin position="1"/>
        <end position="28"/>
    </location>
</feature>
<evidence type="ECO:0000256" key="2">
    <source>
        <dbReference type="SAM" id="SignalP"/>
    </source>
</evidence>
<reference evidence="3 4" key="1">
    <citation type="submission" date="2022-06" db="EMBL/GenBank/DDBJ databases">
        <title>Genomic Encyclopedia of Archaeal and Bacterial Type Strains, Phase II (KMG-II): from individual species to whole genera.</title>
        <authorList>
            <person name="Goeker M."/>
        </authorList>
    </citation>
    <scope>NUCLEOTIDE SEQUENCE [LARGE SCALE GENOMIC DNA]</scope>
    <source>
        <strain evidence="3 4">DSM 44255</strain>
    </source>
</reference>
<evidence type="ECO:0000313" key="4">
    <source>
        <dbReference type="Proteomes" id="UP001205185"/>
    </source>
</evidence>
<comment type="caution">
    <text evidence="3">The sequence shown here is derived from an EMBL/GenBank/DDBJ whole genome shotgun (WGS) entry which is preliminary data.</text>
</comment>
<sequence>MTSKCRRTAALLSITALAFTGVAATASADTGATEAHLTTIAREYLQDRATTLVGGTTARPAALTDRMADRATSVDAWVSGARDNLAKHGVRYGSAKVDLTVAKSDIKSNTATLHLHEVTTLAPARGAENPATSYAVDRVVTFQRTDRWRLDEQELDAAANTLAPITERPDVARTGTAVVEQHDAAPGTRPVAAEVGKRSSATPAAKRDSVTAAASYCYSCMENYARQYWDHYNDNDYRT</sequence>
<feature type="chain" id="PRO_5047332536" description="Mce-associated membrane protein" evidence="2">
    <location>
        <begin position="29"/>
        <end position="239"/>
    </location>
</feature>